<evidence type="ECO:0000313" key="2">
    <source>
        <dbReference type="EMBL" id="KAD6796225.1"/>
    </source>
</evidence>
<evidence type="ECO:0000313" key="3">
    <source>
        <dbReference type="Proteomes" id="UP000326396"/>
    </source>
</evidence>
<proteinExistence type="predicted"/>
<reference evidence="2 3" key="1">
    <citation type="submission" date="2019-05" db="EMBL/GenBank/DDBJ databases">
        <title>Mikania micrantha, genome provides insights into the molecular mechanism of rapid growth.</title>
        <authorList>
            <person name="Liu B."/>
        </authorList>
    </citation>
    <scope>NUCLEOTIDE SEQUENCE [LARGE SCALE GENOMIC DNA]</scope>
    <source>
        <strain evidence="2">NLD-2019</strain>
        <tissue evidence="2">Leaf</tissue>
    </source>
</reference>
<dbReference type="EMBL" id="SZYD01000003">
    <property type="protein sequence ID" value="KAD6796225.1"/>
    <property type="molecule type" value="Genomic_DNA"/>
</dbReference>
<accession>A0A5N6PSR1</accession>
<sequence>MVPGNEEAPGCSHDRPNETPSGSNGLWPKEPPSPATPFIRRMAAFSFDKLLRLTLPPSADKTFDHHMHYPTSFGHWTDLVASCCPEHRGPGNTPLAQHQSVRPTAFQAQKKGPATRLTHQLYPDILT</sequence>
<gene>
    <name evidence="2" type="ORF">E3N88_07121</name>
</gene>
<dbReference type="AlphaFoldDB" id="A0A5N6PSR1"/>
<name>A0A5N6PSR1_9ASTR</name>
<organism evidence="2 3">
    <name type="scientific">Mikania micrantha</name>
    <name type="common">bitter vine</name>
    <dbReference type="NCBI Taxonomy" id="192012"/>
    <lineage>
        <taxon>Eukaryota</taxon>
        <taxon>Viridiplantae</taxon>
        <taxon>Streptophyta</taxon>
        <taxon>Embryophyta</taxon>
        <taxon>Tracheophyta</taxon>
        <taxon>Spermatophyta</taxon>
        <taxon>Magnoliopsida</taxon>
        <taxon>eudicotyledons</taxon>
        <taxon>Gunneridae</taxon>
        <taxon>Pentapetalae</taxon>
        <taxon>asterids</taxon>
        <taxon>campanulids</taxon>
        <taxon>Asterales</taxon>
        <taxon>Asteraceae</taxon>
        <taxon>Asteroideae</taxon>
        <taxon>Heliantheae alliance</taxon>
        <taxon>Eupatorieae</taxon>
        <taxon>Mikania</taxon>
    </lineage>
</organism>
<evidence type="ECO:0000256" key="1">
    <source>
        <dbReference type="SAM" id="MobiDB-lite"/>
    </source>
</evidence>
<dbReference type="Proteomes" id="UP000326396">
    <property type="component" value="Linkage Group LG11"/>
</dbReference>
<comment type="caution">
    <text evidence="2">The sequence shown here is derived from an EMBL/GenBank/DDBJ whole genome shotgun (WGS) entry which is preliminary data.</text>
</comment>
<keyword evidence="3" id="KW-1185">Reference proteome</keyword>
<protein>
    <submittedName>
        <fullName evidence="2">Uncharacterized protein</fullName>
    </submittedName>
</protein>
<feature type="region of interest" description="Disordered" evidence="1">
    <location>
        <begin position="1"/>
        <end position="35"/>
    </location>
</feature>